<dbReference type="GO" id="GO:0005886">
    <property type="term" value="C:plasma membrane"/>
    <property type="evidence" value="ECO:0007669"/>
    <property type="project" value="UniProtKB-SubCell"/>
</dbReference>
<keyword evidence="4" id="KW-0732">Signal</keyword>
<dbReference type="GO" id="GO:0070945">
    <property type="term" value="P:neutrophil-mediated killing of gram-negative bacterium"/>
    <property type="evidence" value="ECO:0007669"/>
    <property type="project" value="TreeGrafter"/>
</dbReference>
<name>A0AAV0A4Z8_PHORO</name>
<keyword evidence="9" id="KW-1015">Disulfide bond</keyword>
<evidence type="ECO:0000256" key="11">
    <source>
        <dbReference type="ARBA" id="ARBA00023180"/>
    </source>
</evidence>
<evidence type="ECO:0000256" key="10">
    <source>
        <dbReference type="ARBA" id="ARBA00023170"/>
    </source>
</evidence>
<dbReference type="EMBL" id="CALSGD010001572">
    <property type="protein sequence ID" value="CAH7210764.1"/>
    <property type="molecule type" value="Genomic_DNA"/>
</dbReference>
<keyword evidence="10" id="KW-0675">Receptor</keyword>
<feature type="transmembrane region" description="Helical" evidence="13">
    <location>
        <begin position="83"/>
        <end position="104"/>
    </location>
</feature>
<keyword evidence="11" id="KW-0325">Glycoprotein</keyword>
<keyword evidence="2" id="KW-1003">Cell membrane</keyword>
<evidence type="ECO:0000256" key="8">
    <source>
        <dbReference type="ARBA" id="ARBA00023136"/>
    </source>
</evidence>
<gene>
    <name evidence="14" type="primary">Trem1</name>
    <name evidence="14" type="ORF">PHOROB_LOCUS15110</name>
</gene>
<keyword evidence="7" id="KW-1064">Adaptive immunity</keyword>
<organism evidence="14 15">
    <name type="scientific">Phodopus roborovskii</name>
    <name type="common">Roborovski's desert hamster</name>
    <name type="synonym">Cricetulus roborovskii</name>
    <dbReference type="NCBI Taxonomy" id="109678"/>
    <lineage>
        <taxon>Eukaryota</taxon>
        <taxon>Metazoa</taxon>
        <taxon>Chordata</taxon>
        <taxon>Craniata</taxon>
        <taxon>Vertebrata</taxon>
        <taxon>Euteleostomi</taxon>
        <taxon>Mammalia</taxon>
        <taxon>Eutheria</taxon>
        <taxon>Euarchontoglires</taxon>
        <taxon>Glires</taxon>
        <taxon>Rodentia</taxon>
        <taxon>Myomorpha</taxon>
        <taxon>Muroidea</taxon>
        <taxon>Cricetidae</taxon>
        <taxon>Cricetinae</taxon>
        <taxon>Phodopus</taxon>
    </lineage>
</organism>
<keyword evidence="15" id="KW-1185">Reference proteome</keyword>
<evidence type="ECO:0000256" key="1">
    <source>
        <dbReference type="ARBA" id="ARBA00004251"/>
    </source>
</evidence>
<dbReference type="PANTHER" id="PTHR19357">
    <property type="entry name" value="TRIGGERING RECEPTOR EXPRESSED ON MYELOID CELLS 1"/>
    <property type="match status" value="1"/>
</dbReference>
<evidence type="ECO:0000256" key="5">
    <source>
        <dbReference type="ARBA" id="ARBA00022859"/>
    </source>
</evidence>
<evidence type="ECO:0000256" key="2">
    <source>
        <dbReference type="ARBA" id="ARBA00022475"/>
    </source>
</evidence>
<evidence type="ECO:0000256" key="4">
    <source>
        <dbReference type="ARBA" id="ARBA00022729"/>
    </source>
</evidence>
<keyword evidence="6 13" id="KW-1133">Transmembrane helix</keyword>
<sequence>MASLPGCLCLPFPEFSSSPNSSSLVTPHIIPTKVPDLFTTENMHRDTAMTQPLPKSTDVVSSPDPGVTFTNATNVPRVSTSSIVVPVVCGLFSKTLVFTVLFAVTQKSFG</sequence>
<evidence type="ECO:0000256" key="6">
    <source>
        <dbReference type="ARBA" id="ARBA00022989"/>
    </source>
</evidence>
<proteinExistence type="predicted"/>
<evidence type="ECO:0000256" key="9">
    <source>
        <dbReference type="ARBA" id="ARBA00023157"/>
    </source>
</evidence>
<dbReference type="AlphaFoldDB" id="A0AAV0A4Z8"/>
<dbReference type="GO" id="GO:0002250">
    <property type="term" value="P:adaptive immune response"/>
    <property type="evidence" value="ECO:0007669"/>
    <property type="project" value="UniProtKB-KW"/>
</dbReference>
<dbReference type="GO" id="GO:0030593">
    <property type="term" value="P:neutrophil chemotaxis"/>
    <property type="evidence" value="ECO:0007669"/>
    <property type="project" value="TreeGrafter"/>
</dbReference>
<comment type="caution">
    <text evidence="14">The sequence shown here is derived from an EMBL/GenBank/DDBJ whole genome shotgun (WGS) entry which is preliminary data.</text>
</comment>
<evidence type="ECO:0000256" key="13">
    <source>
        <dbReference type="SAM" id="Phobius"/>
    </source>
</evidence>
<dbReference type="Proteomes" id="UP001152836">
    <property type="component" value="Unassembled WGS sequence"/>
</dbReference>
<keyword evidence="8 13" id="KW-0472">Membrane</keyword>
<comment type="subcellular location">
    <subcellularLocation>
        <location evidence="1">Cell membrane</location>
        <topology evidence="1">Single-pass type I membrane protein</topology>
    </subcellularLocation>
</comment>
<reference evidence="14" key="1">
    <citation type="submission" date="2022-06" db="EMBL/GenBank/DDBJ databases">
        <authorList>
            <person name="Andreotti S."/>
            <person name="Wyler E."/>
        </authorList>
    </citation>
    <scope>NUCLEOTIDE SEQUENCE</scope>
</reference>
<keyword evidence="3 13" id="KW-0812">Transmembrane</keyword>
<evidence type="ECO:0000256" key="7">
    <source>
        <dbReference type="ARBA" id="ARBA00023130"/>
    </source>
</evidence>
<keyword evidence="12" id="KW-0393">Immunoglobulin domain</keyword>
<evidence type="ECO:0000313" key="14">
    <source>
        <dbReference type="EMBL" id="CAH7210764.1"/>
    </source>
</evidence>
<accession>A0AAV0A4Z8</accession>
<evidence type="ECO:0000313" key="15">
    <source>
        <dbReference type="Proteomes" id="UP001152836"/>
    </source>
</evidence>
<protein>
    <submittedName>
        <fullName evidence="14">Trem1 protein</fullName>
    </submittedName>
</protein>
<dbReference type="PANTHER" id="PTHR19357:SF0">
    <property type="entry name" value="TRIGGERING RECEPTOR EXPRESSED ON MYELOID CELLS 1"/>
    <property type="match status" value="1"/>
</dbReference>
<evidence type="ECO:0000256" key="12">
    <source>
        <dbReference type="ARBA" id="ARBA00023319"/>
    </source>
</evidence>
<keyword evidence="5" id="KW-0391">Immunity</keyword>
<evidence type="ECO:0000256" key="3">
    <source>
        <dbReference type="ARBA" id="ARBA00022692"/>
    </source>
</evidence>